<evidence type="ECO:0000256" key="1">
    <source>
        <dbReference type="SAM" id="Phobius"/>
    </source>
</evidence>
<keyword evidence="3" id="KW-1185">Reference proteome</keyword>
<dbReference type="Gramene" id="GBG79632">
    <property type="protein sequence ID" value="GBG79632"/>
    <property type="gene ID" value="CBR_g29782"/>
</dbReference>
<name>A0A388LBS2_CHABU</name>
<reference evidence="2 3" key="1">
    <citation type="journal article" date="2018" name="Cell">
        <title>The Chara Genome: Secondary Complexity and Implications for Plant Terrestrialization.</title>
        <authorList>
            <person name="Nishiyama T."/>
            <person name="Sakayama H."/>
            <person name="Vries J.D."/>
            <person name="Buschmann H."/>
            <person name="Saint-Marcoux D."/>
            <person name="Ullrich K.K."/>
            <person name="Haas F.B."/>
            <person name="Vanderstraeten L."/>
            <person name="Becker D."/>
            <person name="Lang D."/>
            <person name="Vosolsobe S."/>
            <person name="Rombauts S."/>
            <person name="Wilhelmsson P.K.I."/>
            <person name="Janitza P."/>
            <person name="Kern R."/>
            <person name="Heyl A."/>
            <person name="Rumpler F."/>
            <person name="Villalobos L.I.A.C."/>
            <person name="Clay J.M."/>
            <person name="Skokan R."/>
            <person name="Toyoda A."/>
            <person name="Suzuki Y."/>
            <person name="Kagoshima H."/>
            <person name="Schijlen E."/>
            <person name="Tajeshwar N."/>
            <person name="Catarino B."/>
            <person name="Hetherington A.J."/>
            <person name="Saltykova A."/>
            <person name="Bonnot C."/>
            <person name="Breuninger H."/>
            <person name="Symeonidi A."/>
            <person name="Radhakrishnan G.V."/>
            <person name="Van Nieuwerburgh F."/>
            <person name="Deforce D."/>
            <person name="Chang C."/>
            <person name="Karol K.G."/>
            <person name="Hedrich R."/>
            <person name="Ulvskov P."/>
            <person name="Glockner G."/>
            <person name="Delwiche C.F."/>
            <person name="Petrasek J."/>
            <person name="Van de Peer Y."/>
            <person name="Friml J."/>
            <person name="Beilby M."/>
            <person name="Dolan L."/>
            <person name="Kohara Y."/>
            <person name="Sugano S."/>
            <person name="Fujiyama A."/>
            <person name="Delaux P.-M."/>
            <person name="Quint M."/>
            <person name="TheiBen G."/>
            <person name="Hagemann M."/>
            <person name="Harholt J."/>
            <person name="Dunand C."/>
            <person name="Zachgo S."/>
            <person name="Langdale J."/>
            <person name="Maumus F."/>
            <person name="Straeten D.V.D."/>
            <person name="Gould S.B."/>
            <person name="Rensing S.A."/>
        </authorList>
    </citation>
    <scope>NUCLEOTIDE SEQUENCE [LARGE SCALE GENOMIC DNA]</scope>
    <source>
        <strain evidence="2 3">S276</strain>
    </source>
</reference>
<keyword evidence="1" id="KW-0472">Membrane</keyword>
<keyword evidence="1" id="KW-1133">Transmembrane helix</keyword>
<evidence type="ECO:0000313" key="2">
    <source>
        <dbReference type="EMBL" id="GBG79632.1"/>
    </source>
</evidence>
<dbReference type="Gene3D" id="3.40.50.150">
    <property type="entry name" value="Vaccinia Virus protein VP39"/>
    <property type="match status" value="1"/>
</dbReference>
<feature type="transmembrane region" description="Helical" evidence="1">
    <location>
        <begin position="21"/>
        <end position="43"/>
    </location>
</feature>
<dbReference type="Pfam" id="PF13578">
    <property type="entry name" value="Methyltransf_24"/>
    <property type="match status" value="1"/>
</dbReference>
<comment type="caution">
    <text evidence="2">The sequence shown here is derived from an EMBL/GenBank/DDBJ whole genome shotgun (WGS) entry which is preliminary data.</text>
</comment>
<keyword evidence="1" id="KW-0812">Transmembrane</keyword>
<dbReference type="Proteomes" id="UP000265515">
    <property type="component" value="Unassembled WGS sequence"/>
</dbReference>
<dbReference type="AlphaFoldDB" id="A0A388LBS2"/>
<protein>
    <recommendedName>
        <fullName evidence="4">Methyltransferase domain-containing protein</fullName>
    </recommendedName>
</protein>
<dbReference type="EMBL" id="BFEA01000324">
    <property type="protein sequence ID" value="GBG79632.1"/>
    <property type="molecule type" value="Genomic_DNA"/>
</dbReference>
<organism evidence="2 3">
    <name type="scientific">Chara braunii</name>
    <name type="common">Braun's stonewort</name>
    <dbReference type="NCBI Taxonomy" id="69332"/>
    <lineage>
        <taxon>Eukaryota</taxon>
        <taxon>Viridiplantae</taxon>
        <taxon>Streptophyta</taxon>
        <taxon>Charophyceae</taxon>
        <taxon>Charales</taxon>
        <taxon>Characeae</taxon>
        <taxon>Chara</taxon>
    </lineage>
</organism>
<gene>
    <name evidence="2" type="ORF">CBR_g29782</name>
</gene>
<proteinExistence type="predicted"/>
<dbReference type="InterPro" id="IPR029063">
    <property type="entry name" value="SAM-dependent_MTases_sf"/>
</dbReference>
<evidence type="ECO:0000313" key="3">
    <source>
        <dbReference type="Proteomes" id="UP000265515"/>
    </source>
</evidence>
<accession>A0A388LBS2</accession>
<evidence type="ECO:0008006" key="4">
    <source>
        <dbReference type="Google" id="ProtNLM"/>
    </source>
</evidence>
<sequence length="264" mass="30375">MTTTRRRWLPLHMSSDDKMKGGKTVLLYMAALSAVLIIGRSFVNFDEWYAKVDQSELENTELVIHREQEAAKYETVQEDAEDVGARMQVRPKEITVPWAQHLSYLENLPGVLAIQIGSGKEDMAKWLMEKILTYQTSHLICVDLFNDHEYNSFMKTMGKNKEKVTVWRGRNVDALLDTVVTSRRYDFVYLDCHRKAAKTVMTELCLVWPLVRSLGVIVLDGHKGGGESPNSPKPAVDAFVRWFRNDTTLLHNDEQLVVRKQKQF</sequence>